<evidence type="ECO:0000256" key="2">
    <source>
        <dbReference type="PROSITE-ProRule" id="PRU00169"/>
    </source>
</evidence>
<keyword evidence="2" id="KW-0597">Phosphoprotein</keyword>
<dbReference type="Pfam" id="PF00486">
    <property type="entry name" value="Trans_reg_C"/>
    <property type="match status" value="1"/>
</dbReference>
<reference evidence="7" key="1">
    <citation type="journal article" date="2019" name="Int. J. Syst. Evol. Microbiol.">
        <title>The Global Catalogue of Microorganisms (GCM) 10K type strain sequencing project: providing services to taxonomists for standard genome sequencing and annotation.</title>
        <authorList>
            <consortium name="The Broad Institute Genomics Platform"/>
            <consortium name="The Broad Institute Genome Sequencing Center for Infectious Disease"/>
            <person name="Wu L."/>
            <person name="Ma J."/>
        </authorList>
    </citation>
    <scope>NUCLEOTIDE SEQUENCE [LARGE SCALE GENOMIC DNA]</scope>
    <source>
        <strain evidence="7">IBRC 10765</strain>
    </source>
</reference>
<dbReference type="PANTHER" id="PTHR48111:SF50">
    <property type="entry name" value="KDP OPERON TRANSCRIPTIONAL REGULATORY PROTEIN KDPE"/>
    <property type="match status" value="1"/>
</dbReference>
<evidence type="ECO:0000259" key="5">
    <source>
        <dbReference type="PROSITE" id="PS51755"/>
    </source>
</evidence>
<dbReference type="PROSITE" id="PS50110">
    <property type="entry name" value="RESPONSE_REGULATORY"/>
    <property type="match status" value="1"/>
</dbReference>
<evidence type="ECO:0000313" key="6">
    <source>
        <dbReference type="EMBL" id="MFC3851611.1"/>
    </source>
</evidence>
<dbReference type="InterPro" id="IPR001789">
    <property type="entry name" value="Sig_transdc_resp-reg_receiver"/>
</dbReference>
<dbReference type="CDD" id="cd17620">
    <property type="entry name" value="REC_OmpR_KdpE-like"/>
    <property type="match status" value="1"/>
</dbReference>
<accession>A0ABV7ZWA0</accession>
<feature type="modified residue" description="4-aspartylphosphate" evidence="2">
    <location>
        <position position="52"/>
    </location>
</feature>
<dbReference type="RefSeq" id="WP_380692814.1">
    <property type="nucleotide sequence ID" value="NZ_JBHRYR010000002.1"/>
</dbReference>
<dbReference type="Gene3D" id="1.10.10.10">
    <property type="entry name" value="Winged helix-like DNA-binding domain superfamily/Winged helix DNA-binding domain"/>
    <property type="match status" value="1"/>
</dbReference>
<sequence length="234" mass="26240">MTTILIIDDEPQIQRFLAISLRSQGYQVVSALNGQEGLVQAAVAQPDLILLDLGLPDVDGQHILKTLRLERQTPVIVLSVRASEHDKVEALDHGANDYVEKPFSVKELLARIRRLLRDRVMTVQEGYDDGVFALNALEHKVTYAGQPVHLSRKEFALLKALVEHPGRLLTQEHLLHHIWGRAYQDQTHNLRILVGRLRARLADHGLSPQCIETEPGVGYRFNPPLSNAPDRSAS</sequence>
<protein>
    <submittedName>
        <fullName evidence="6">Response regulator transcription factor</fullName>
    </submittedName>
</protein>
<dbReference type="Gene3D" id="6.10.250.690">
    <property type="match status" value="1"/>
</dbReference>
<evidence type="ECO:0000256" key="1">
    <source>
        <dbReference type="ARBA" id="ARBA00023125"/>
    </source>
</evidence>
<dbReference type="PROSITE" id="PS51755">
    <property type="entry name" value="OMPR_PHOB"/>
    <property type="match status" value="1"/>
</dbReference>
<dbReference type="Proteomes" id="UP001595617">
    <property type="component" value="Unassembled WGS sequence"/>
</dbReference>
<evidence type="ECO:0000259" key="4">
    <source>
        <dbReference type="PROSITE" id="PS50110"/>
    </source>
</evidence>
<comment type="caution">
    <text evidence="6">The sequence shown here is derived from an EMBL/GenBank/DDBJ whole genome shotgun (WGS) entry which is preliminary data.</text>
</comment>
<evidence type="ECO:0000313" key="7">
    <source>
        <dbReference type="Proteomes" id="UP001595617"/>
    </source>
</evidence>
<dbReference type="CDD" id="cd00383">
    <property type="entry name" value="trans_reg_C"/>
    <property type="match status" value="1"/>
</dbReference>
<feature type="domain" description="OmpR/PhoB-type" evidence="5">
    <location>
        <begin position="118"/>
        <end position="223"/>
    </location>
</feature>
<dbReference type="SUPFAM" id="SSF52172">
    <property type="entry name" value="CheY-like"/>
    <property type="match status" value="1"/>
</dbReference>
<evidence type="ECO:0000256" key="3">
    <source>
        <dbReference type="PROSITE-ProRule" id="PRU01091"/>
    </source>
</evidence>
<dbReference type="InterPro" id="IPR039420">
    <property type="entry name" value="WalR-like"/>
</dbReference>
<organism evidence="6 7">
    <name type="scientific">Saccharospirillum mangrovi</name>
    <dbReference type="NCBI Taxonomy" id="2161747"/>
    <lineage>
        <taxon>Bacteria</taxon>
        <taxon>Pseudomonadati</taxon>
        <taxon>Pseudomonadota</taxon>
        <taxon>Gammaproteobacteria</taxon>
        <taxon>Oceanospirillales</taxon>
        <taxon>Saccharospirillaceae</taxon>
        <taxon>Saccharospirillum</taxon>
    </lineage>
</organism>
<name>A0ABV7ZWA0_9GAMM</name>
<dbReference type="InterPro" id="IPR001867">
    <property type="entry name" value="OmpR/PhoB-type_DNA-bd"/>
</dbReference>
<dbReference type="SMART" id="SM00448">
    <property type="entry name" value="REC"/>
    <property type="match status" value="1"/>
</dbReference>
<dbReference type="InterPro" id="IPR011006">
    <property type="entry name" value="CheY-like_superfamily"/>
</dbReference>
<dbReference type="SMART" id="SM00862">
    <property type="entry name" value="Trans_reg_C"/>
    <property type="match status" value="1"/>
</dbReference>
<gene>
    <name evidence="6" type="ORF">ACFOOG_02095</name>
</gene>
<dbReference type="EMBL" id="JBHRYR010000002">
    <property type="protein sequence ID" value="MFC3851611.1"/>
    <property type="molecule type" value="Genomic_DNA"/>
</dbReference>
<keyword evidence="7" id="KW-1185">Reference proteome</keyword>
<dbReference type="Pfam" id="PF00072">
    <property type="entry name" value="Response_reg"/>
    <property type="match status" value="1"/>
</dbReference>
<dbReference type="Gene3D" id="3.40.50.2300">
    <property type="match status" value="1"/>
</dbReference>
<dbReference type="PANTHER" id="PTHR48111">
    <property type="entry name" value="REGULATOR OF RPOS"/>
    <property type="match status" value="1"/>
</dbReference>
<proteinExistence type="predicted"/>
<dbReference type="InterPro" id="IPR036388">
    <property type="entry name" value="WH-like_DNA-bd_sf"/>
</dbReference>
<feature type="DNA-binding region" description="OmpR/PhoB-type" evidence="3">
    <location>
        <begin position="118"/>
        <end position="223"/>
    </location>
</feature>
<feature type="domain" description="Response regulatory" evidence="4">
    <location>
        <begin position="3"/>
        <end position="116"/>
    </location>
</feature>
<keyword evidence="1 3" id="KW-0238">DNA-binding</keyword>